<evidence type="ECO:0000256" key="1">
    <source>
        <dbReference type="ARBA" id="ARBA00001946"/>
    </source>
</evidence>
<accession>A0ABS4JPK4</accession>
<name>A0ABS4JPK4_9FIRM</name>
<dbReference type="EMBL" id="JAGGLG010000005">
    <property type="protein sequence ID" value="MBP2017468.1"/>
    <property type="molecule type" value="Genomic_DNA"/>
</dbReference>
<proteinExistence type="predicted"/>
<feature type="domain" description="Nudix hydrolase" evidence="3">
    <location>
        <begin position="1"/>
        <end position="128"/>
    </location>
</feature>
<gene>
    <name evidence="4" type="ORF">J2Z79_000851</name>
</gene>
<evidence type="ECO:0000256" key="2">
    <source>
        <dbReference type="ARBA" id="ARBA00022801"/>
    </source>
</evidence>
<dbReference type="PROSITE" id="PS51462">
    <property type="entry name" value="NUDIX"/>
    <property type="match status" value="1"/>
</dbReference>
<sequence>MSRAQVIVHRGCEVLMVKHRQGGAEWWCLPGGAILDGESPAEAALRELAEECHVVGRVVRPTSVVTYGPDDRHYTFLVDIGDQEPRLGRDPEYEGDRQVLVDVRWMRLDQLSERDRAFLWTAGLLGVGPFGEMVLGWGDAVSCPADPADQGR</sequence>
<dbReference type="SUPFAM" id="SSF55811">
    <property type="entry name" value="Nudix"/>
    <property type="match status" value="1"/>
</dbReference>
<keyword evidence="5" id="KW-1185">Reference proteome</keyword>
<organism evidence="4 5">
    <name type="scientific">Symbiobacterium terraclitae</name>
    <dbReference type="NCBI Taxonomy" id="557451"/>
    <lineage>
        <taxon>Bacteria</taxon>
        <taxon>Bacillati</taxon>
        <taxon>Bacillota</taxon>
        <taxon>Clostridia</taxon>
        <taxon>Eubacteriales</taxon>
        <taxon>Symbiobacteriaceae</taxon>
        <taxon>Symbiobacterium</taxon>
    </lineage>
</organism>
<dbReference type="InterPro" id="IPR015797">
    <property type="entry name" value="NUDIX_hydrolase-like_dom_sf"/>
</dbReference>
<dbReference type="RefSeq" id="WP_209465615.1">
    <property type="nucleotide sequence ID" value="NZ_JAGGLG010000005.1"/>
</dbReference>
<evidence type="ECO:0000259" key="3">
    <source>
        <dbReference type="PROSITE" id="PS51462"/>
    </source>
</evidence>
<evidence type="ECO:0000313" key="4">
    <source>
        <dbReference type="EMBL" id="MBP2017468.1"/>
    </source>
</evidence>
<dbReference type="Proteomes" id="UP001519289">
    <property type="component" value="Unassembled WGS sequence"/>
</dbReference>
<evidence type="ECO:0000313" key="5">
    <source>
        <dbReference type="Proteomes" id="UP001519289"/>
    </source>
</evidence>
<comment type="cofactor">
    <cofactor evidence="1">
        <name>Mg(2+)</name>
        <dbReference type="ChEBI" id="CHEBI:18420"/>
    </cofactor>
</comment>
<dbReference type="PANTHER" id="PTHR43046">
    <property type="entry name" value="GDP-MANNOSE MANNOSYL HYDROLASE"/>
    <property type="match status" value="1"/>
</dbReference>
<dbReference type="InterPro" id="IPR000086">
    <property type="entry name" value="NUDIX_hydrolase_dom"/>
</dbReference>
<comment type="caution">
    <text evidence="4">The sequence shown here is derived from an EMBL/GenBank/DDBJ whole genome shotgun (WGS) entry which is preliminary data.</text>
</comment>
<keyword evidence="2" id="KW-0378">Hydrolase</keyword>
<reference evidence="4 5" key="1">
    <citation type="submission" date="2021-03" db="EMBL/GenBank/DDBJ databases">
        <title>Genomic Encyclopedia of Type Strains, Phase IV (KMG-IV): sequencing the most valuable type-strain genomes for metagenomic binning, comparative biology and taxonomic classification.</title>
        <authorList>
            <person name="Goeker M."/>
        </authorList>
    </citation>
    <scope>NUCLEOTIDE SEQUENCE [LARGE SCALE GENOMIC DNA]</scope>
    <source>
        <strain evidence="4 5">DSM 27138</strain>
    </source>
</reference>
<dbReference type="PANTHER" id="PTHR43046:SF14">
    <property type="entry name" value="MUTT_NUDIX FAMILY PROTEIN"/>
    <property type="match status" value="1"/>
</dbReference>
<dbReference type="Gene3D" id="3.90.79.10">
    <property type="entry name" value="Nucleoside Triphosphate Pyrophosphohydrolase"/>
    <property type="match status" value="1"/>
</dbReference>
<protein>
    <submittedName>
        <fullName evidence="4">8-oxo-dGTP pyrophosphatase MutT (NUDIX family)</fullName>
    </submittedName>
</protein>
<dbReference type="Pfam" id="PF00293">
    <property type="entry name" value="NUDIX"/>
    <property type="match status" value="1"/>
</dbReference>